<accession>A0A2N9KF08</accession>
<evidence type="ECO:0000313" key="4">
    <source>
        <dbReference type="EMBL" id="SPD93766.1"/>
    </source>
</evidence>
<dbReference type="SUPFAM" id="SSF46689">
    <property type="entry name" value="Homeodomain-like"/>
    <property type="match status" value="1"/>
</dbReference>
<reference evidence="5 6" key="1">
    <citation type="submission" date="2018-02" db="EMBL/GenBank/DDBJ databases">
        <authorList>
            <person name="Cohen D.B."/>
            <person name="Kent A.D."/>
        </authorList>
    </citation>
    <scope>NUCLEOTIDE SEQUENCE [LARGE SCALE GENOMIC DNA]</scope>
    <source>
        <strain evidence="5 6">CECT 9216</strain>
    </source>
</reference>
<organism evidence="5 6">
    <name type="scientific">Leuconostoc suionicum</name>
    <dbReference type="NCBI Taxonomy" id="1511761"/>
    <lineage>
        <taxon>Bacteria</taxon>
        <taxon>Bacillati</taxon>
        <taxon>Bacillota</taxon>
        <taxon>Bacilli</taxon>
        <taxon>Lactobacillales</taxon>
        <taxon>Lactobacillaceae</taxon>
        <taxon>Leuconostoc</taxon>
    </lineage>
</organism>
<dbReference type="AlphaFoldDB" id="A0A2N9KF08"/>
<dbReference type="InterPro" id="IPR050624">
    <property type="entry name" value="HTH-type_Tx_Regulator"/>
</dbReference>
<dbReference type="EMBL" id="OKQU01000002">
    <property type="protein sequence ID" value="SPE09422.1"/>
    <property type="molecule type" value="Genomic_DNA"/>
</dbReference>
<dbReference type="Gene3D" id="1.10.357.10">
    <property type="entry name" value="Tetracycline Repressor, domain 2"/>
    <property type="match status" value="1"/>
</dbReference>
<evidence type="ECO:0000313" key="7">
    <source>
        <dbReference type="Proteomes" id="UP000239237"/>
    </source>
</evidence>
<dbReference type="PANTHER" id="PTHR43479:SF7">
    <property type="entry name" value="TETR-FAMILY TRANSCRIPTIONAL REGULATOR"/>
    <property type="match status" value="1"/>
</dbReference>
<evidence type="ECO:0000259" key="3">
    <source>
        <dbReference type="PROSITE" id="PS50977"/>
    </source>
</evidence>
<evidence type="ECO:0000313" key="5">
    <source>
        <dbReference type="EMBL" id="SPE09422.1"/>
    </source>
</evidence>
<dbReference type="PROSITE" id="PS50977">
    <property type="entry name" value="HTH_TETR_2"/>
    <property type="match status" value="1"/>
</dbReference>
<evidence type="ECO:0000256" key="2">
    <source>
        <dbReference type="PROSITE-ProRule" id="PRU00335"/>
    </source>
</evidence>
<evidence type="ECO:0000256" key="1">
    <source>
        <dbReference type="ARBA" id="ARBA00023125"/>
    </source>
</evidence>
<feature type="DNA-binding region" description="H-T-H motif" evidence="2">
    <location>
        <begin position="31"/>
        <end position="50"/>
    </location>
</feature>
<dbReference type="InterPro" id="IPR009057">
    <property type="entry name" value="Homeodomain-like_sf"/>
</dbReference>
<name>A0A2N9KF08_9LACO</name>
<dbReference type="EMBL" id="OKQR01000002">
    <property type="protein sequence ID" value="SPD93766.1"/>
    <property type="molecule type" value="Genomic_DNA"/>
</dbReference>
<keyword evidence="1 2" id="KW-0238">DNA-binding</keyword>
<dbReference type="GO" id="GO:0003677">
    <property type="term" value="F:DNA binding"/>
    <property type="evidence" value="ECO:0007669"/>
    <property type="project" value="UniProtKB-UniRule"/>
</dbReference>
<dbReference type="InterPro" id="IPR039532">
    <property type="entry name" value="TetR_C_Firmicutes"/>
</dbReference>
<dbReference type="PANTHER" id="PTHR43479">
    <property type="entry name" value="ACREF/ENVCD OPERON REPRESSOR-RELATED"/>
    <property type="match status" value="1"/>
</dbReference>
<dbReference type="InterPro" id="IPR001647">
    <property type="entry name" value="HTH_TetR"/>
</dbReference>
<protein>
    <submittedName>
        <fullName evidence="4 5">HTH-type transcriptional regulator YvdT</fullName>
    </submittedName>
</protein>
<dbReference type="Proteomes" id="UP000239237">
    <property type="component" value="Unassembled WGS sequence"/>
</dbReference>
<dbReference type="RefSeq" id="WP_105299769.1">
    <property type="nucleotide sequence ID" value="NZ_OKQR01000002.1"/>
</dbReference>
<gene>
    <name evidence="5" type="primary">yvdT</name>
    <name evidence="4" type="ORF">LES8486_01430</name>
    <name evidence="5" type="ORF">LES9216_01577</name>
</gene>
<proteinExistence type="predicted"/>
<evidence type="ECO:0000313" key="6">
    <source>
        <dbReference type="Proteomes" id="UP000237923"/>
    </source>
</evidence>
<dbReference type="Pfam" id="PF00440">
    <property type="entry name" value="TetR_N"/>
    <property type="match status" value="1"/>
</dbReference>
<reference evidence="4 7" key="2">
    <citation type="submission" date="2018-02" db="EMBL/GenBank/DDBJ databases">
        <authorList>
            <person name="Rodrigo-Torres L."/>
            <person name="Arahal R. D."/>
            <person name="Lucena T."/>
        </authorList>
    </citation>
    <scope>NUCLEOTIDE SEQUENCE [LARGE SCALE GENOMIC DNA]</scope>
    <source>
        <strain evidence="4 7">CECT 8486</strain>
    </source>
</reference>
<dbReference type="Proteomes" id="UP000237923">
    <property type="component" value="Unassembled WGS sequence"/>
</dbReference>
<sequence length="202" mass="23327">MNRQDKKNLTRTKITTVFISLVHQRGFANTRISDITQQAGLSRGTFYVYFLDKYDLLEKLENNLLKHIETLSTLTINKTVAWLDNPSGDILSTPSSPYFSLINIFNYLDNNRFFFQTLLSENGDKQFIYKMNRLLDHLFEKLCKNTSDHILQALPSDYTIELLTSSLVSIIDHWLQKANPETPSDVAKILIQSRLFGVYQPA</sequence>
<keyword evidence="7" id="KW-1185">Reference proteome</keyword>
<feature type="domain" description="HTH tetR-type" evidence="3">
    <location>
        <begin position="8"/>
        <end position="68"/>
    </location>
</feature>
<dbReference type="Pfam" id="PF14278">
    <property type="entry name" value="TetR_C_8"/>
    <property type="match status" value="1"/>
</dbReference>